<evidence type="ECO:0000313" key="1">
    <source>
        <dbReference type="EMBL" id="OAE48918.1"/>
    </source>
</evidence>
<proteinExistence type="predicted"/>
<evidence type="ECO:0000313" key="2">
    <source>
        <dbReference type="Proteomes" id="UP000077098"/>
    </source>
</evidence>
<dbReference type="RefSeq" id="WP_063947553.1">
    <property type="nucleotide sequence ID" value="NZ_LXPS01000004.1"/>
</dbReference>
<dbReference type="AlphaFoldDB" id="A0A176XGI6"/>
<sequence>MSDTILRYVPADPSWQPTPEQAGNAADLLRAMAPKAETIETNFEDVVRFYNPGENWSGVRCPACDAEIEEWWGDAMEKAYKTEFKNLSAQTPCCGASVSLNTLKYVWPAAFGRFALEALNPNMDDTTRTQDEELAESIGAPLRKIWVRT</sequence>
<gene>
    <name evidence="1" type="ORF">A7J57_20445</name>
</gene>
<accession>A0A176XGI6</accession>
<comment type="caution">
    <text evidence="1">The sequence shown here is derived from an EMBL/GenBank/DDBJ whole genome shotgun (WGS) entry which is preliminary data.</text>
</comment>
<organism evidence="1 2">
    <name type="scientific">Agrobacterium tumefaciens</name>
    <dbReference type="NCBI Taxonomy" id="358"/>
    <lineage>
        <taxon>Bacteria</taxon>
        <taxon>Pseudomonadati</taxon>
        <taxon>Pseudomonadota</taxon>
        <taxon>Alphaproteobacteria</taxon>
        <taxon>Hyphomicrobiales</taxon>
        <taxon>Rhizobiaceae</taxon>
        <taxon>Rhizobium/Agrobacterium group</taxon>
        <taxon>Agrobacterium</taxon>
        <taxon>Agrobacterium tumefaciens complex</taxon>
    </lineage>
</organism>
<reference evidence="1 2" key="1">
    <citation type="submission" date="2016-05" db="EMBL/GenBank/DDBJ databases">
        <authorList>
            <person name="Lavstsen T."/>
            <person name="Jespersen J.S."/>
        </authorList>
    </citation>
    <scope>NUCLEOTIDE SEQUENCE [LARGE SCALE GENOMIC DNA]</scope>
    <source>
        <strain evidence="1 2">KCJ1736</strain>
    </source>
</reference>
<dbReference type="Proteomes" id="UP000077098">
    <property type="component" value="Unassembled WGS sequence"/>
</dbReference>
<name>A0A176XGI6_AGRTU</name>
<protein>
    <submittedName>
        <fullName evidence="1">Uncharacterized protein</fullName>
    </submittedName>
</protein>
<dbReference type="EMBL" id="LXPS01000004">
    <property type="protein sequence ID" value="OAE48918.1"/>
    <property type="molecule type" value="Genomic_DNA"/>
</dbReference>